<organism evidence="3 4">
    <name type="scientific">Coemansia spiralis</name>
    <dbReference type="NCBI Taxonomy" id="417178"/>
    <lineage>
        <taxon>Eukaryota</taxon>
        <taxon>Fungi</taxon>
        <taxon>Fungi incertae sedis</taxon>
        <taxon>Zoopagomycota</taxon>
        <taxon>Kickxellomycotina</taxon>
        <taxon>Kickxellomycetes</taxon>
        <taxon>Kickxellales</taxon>
        <taxon>Kickxellaceae</taxon>
        <taxon>Coemansia</taxon>
    </lineage>
</organism>
<dbReference type="Gene3D" id="2.130.10.30">
    <property type="entry name" value="Regulator of chromosome condensation 1/beta-lactamase-inhibitor protein II"/>
    <property type="match status" value="1"/>
</dbReference>
<dbReference type="GO" id="GO:0034551">
    <property type="term" value="P:mitochondrial respiratory chain complex III assembly"/>
    <property type="evidence" value="ECO:0007669"/>
    <property type="project" value="TreeGrafter"/>
</dbReference>
<evidence type="ECO:0000256" key="2">
    <source>
        <dbReference type="SAM" id="MobiDB-lite"/>
    </source>
</evidence>
<evidence type="ECO:0000313" key="4">
    <source>
        <dbReference type="Proteomes" id="UP001151518"/>
    </source>
</evidence>
<dbReference type="AlphaFoldDB" id="A0A9W8G497"/>
<dbReference type="PANTHER" id="PTHR47563">
    <property type="entry name" value="PROTEIN FMP25, MITOCHONDRIAL"/>
    <property type="match status" value="1"/>
</dbReference>
<dbReference type="InterPro" id="IPR009091">
    <property type="entry name" value="RCC1/BLIP-II"/>
</dbReference>
<dbReference type="EMBL" id="JANBTW010000108">
    <property type="protein sequence ID" value="KAJ2671187.1"/>
    <property type="molecule type" value="Genomic_DNA"/>
</dbReference>
<accession>A0A9W8G497</accession>
<protein>
    <submittedName>
        <fullName evidence="3">Uncharacterized protein</fullName>
    </submittedName>
</protein>
<name>A0A9W8G497_9FUNG</name>
<dbReference type="GO" id="GO:0005743">
    <property type="term" value="C:mitochondrial inner membrane"/>
    <property type="evidence" value="ECO:0007669"/>
    <property type="project" value="TreeGrafter"/>
</dbReference>
<reference evidence="3" key="1">
    <citation type="submission" date="2022-07" db="EMBL/GenBank/DDBJ databases">
        <title>Phylogenomic reconstructions and comparative analyses of Kickxellomycotina fungi.</title>
        <authorList>
            <person name="Reynolds N.K."/>
            <person name="Stajich J.E."/>
            <person name="Barry K."/>
            <person name="Grigoriev I.V."/>
            <person name="Crous P."/>
            <person name="Smith M.E."/>
        </authorList>
    </citation>
    <scope>NUCLEOTIDE SEQUENCE</scope>
    <source>
        <strain evidence="3">NRRL 3115</strain>
    </source>
</reference>
<dbReference type="Pfam" id="PF13540">
    <property type="entry name" value="RCC1_2"/>
    <property type="match status" value="1"/>
</dbReference>
<dbReference type="PANTHER" id="PTHR47563:SF1">
    <property type="entry name" value="PROTEIN FMP25, MITOCHONDRIAL"/>
    <property type="match status" value="1"/>
</dbReference>
<dbReference type="InterPro" id="IPR053245">
    <property type="entry name" value="MitoProcess-Associated"/>
</dbReference>
<gene>
    <name evidence="3" type="ORF">GGI25_005595</name>
</gene>
<dbReference type="PROSITE" id="PS50012">
    <property type="entry name" value="RCC1_3"/>
    <property type="match status" value="1"/>
</dbReference>
<dbReference type="SUPFAM" id="SSF50985">
    <property type="entry name" value="RCC1/BLIP-II"/>
    <property type="match status" value="1"/>
</dbReference>
<feature type="repeat" description="RCC1" evidence="1">
    <location>
        <begin position="430"/>
        <end position="495"/>
    </location>
</feature>
<dbReference type="OrthoDB" id="10256179at2759"/>
<evidence type="ECO:0000256" key="1">
    <source>
        <dbReference type="PROSITE-ProRule" id="PRU00235"/>
    </source>
</evidence>
<dbReference type="InterPro" id="IPR000408">
    <property type="entry name" value="Reg_chr_condens"/>
</dbReference>
<feature type="region of interest" description="Disordered" evidence="2">
    <location>
        <begin position="33"/>
        <end position="54"/>
    </location>
</feature>
<sequence length="618" mass="67514">MYRVILKLSPRTIAGAGNCDRLSHIARSTAPQVAFTSKRHNSNQKSNEADNEAGDDYIRVAPQVSPYVIGGAILSAGGLAYYLYDEYKQSIHRYISLLGFKSSESSQPTKAEMEAMEQSRLQRRNRARMVPTSTMLPVQQVNWEWTHPGLYATGSNEFGLVDPMRPNTEAGYKAAVPGLEGRLLRSVAFSKTHAAAVDSSGSLYQWGTGFTGSKAPHRPVCTLRDASIREITASNAFVVVLDNKSHIRLLCGDANQAGDTGAAAAAAKNMVIRSINFEPRLGWREHVVSISAGEDHFSAITSSGHVYTCSLGPNGNDRHQLGHSTSEETPEIKQFALKRIQTDCKFSSVVCGGRHILLQTTAGEVYGCGANDFGQLAMGPYTKENSTVRELTPLRRLWADGIFEPDKACAEYIAASKATSYVQIKENTDKRLLAFGCGIDGQLGNGSLKHMQGDPVVVTALSNKYEFDSEKKQRRPLGIQSISASGGHVVLVRDNQTNVVLDKSGAFVTKEPLFGHDVLVWGNNSSGQCMPDRKHRLSKPSHPLPLYKTEYGVESQAYSSKNTYDLVSPRLQAAPKQWVPASSFPRTEQQRESSSKKYLVEQVFVAGPTTIASFLKAC</sequence>
<evidence type="ECO:0000313" key="3">
    <source>
        <dbReference type="EMBL" id="KAJ2671187.1"/>
    </source>
</evidence>
<comment type="caution">
    <text evidence="3">The sequence shown here is derived from an EMBL/GenBank/DDBJ whole genome shotgun (WGS) entry which is preliminary data.</text>
</comment>
<dbReference type="Proteomes" id="UP001151518">
    <property type="component" value="Unassembled WGS sequence"/>
</dbReference>
<proteinExistence type="predicted"/>